<dbReference type="PANTHER" id="PTHR47163:SF2">
    <property type="entry name" value="SI:DKEY-17M8.2"/>
    <property type="match status" value="1"/>
</dbReference>
<protein>
    <recommendedName>
        <fullName evidence="1">ISXO2-like transposase domain-containing protein</fullName>
    </recommendedName>
</protein>
<reference evidence="2 3" key="1">
    <citation type="submission" date="2024-05" db="EMBL/GenBank/DDBJ databases">
        <authorList>
            <person name="Wallberg A."/>
        </authorList>
    </citation>
    <scope>NUCLEOTIDE SEQUENCE [LARGE SCALE GENOMIC DNA]</scope>
</reference>
<dbReference type="SMART" id="SM01126">
    <property type="entry name" value="DDE_Tnp_IS1595"/>
    <property type="match status" value="1"/>
</dbReference>
<dbReference type="EMBL" id="CAXKWB010017822">
    <property type="protein sequence ID" value="CAL4119845.1"/>
    <property type="molecule type" value="Genomic_DNA"/>
</dbReference>
<organism evidence="2 3">
    <name type="scientific">Meganyctiphanes norvegica</name>
    <name type="common">Northern krill</name>
    <name type="synonym">Thysanopoda norvegica</name>
    <dbReference type="NCBI Taxonomy" id="48144"/>
    <lineage>
        <taxon>Eukaryota</taxon>
        <taxon>Metazoa</taxon>
        <taxon>Ecdysozoa</taxon>
        <taxon>Arthropoda</taxon>
        <taxon>Crustacea</taxon>
        <taxon>Multicrustacea</taxon>
        <taxon>Malacostraca</taxon>
        <taxon>Eumalacostraca</taxon>
        <taxon>Eucarida</taxon>
        <taxon>Euphausiacea</taxon>
        <taxon>Euphausiidae</taxon>
        <taxon>Meganyctiphanes</taxon>
    </lineage>
</organism>
<dbReference type="NCBIfam" id="NF033547">
    <property type="entry name" value="transpos_IS1595"/>
    <property type="match status" value="1"/>
</dbReference>
<name>A0AAV2R7W4_MEGNR</name>
<dbReference type="InterPro" id="IPR024445">
    <property type="entry name" value="Tnp_ISXO2-like"/>
</dbReference>
<evidence type="ECO:0000313" key="2">
    <source>
        <dbReference type="EMBL" id="CAL4119845.1"/>
    </source>
</evidence>
<gene>
    <name evidence="2" type="ORF">MNOR_LOCUS21812</name>
</gene>
<dbReference type="Pfam" id="PF12762">
    <property type="entry name" value="DDE_Tnp_IS1595"/>
    <property type="match status" value="1"/>
</dbReference>
<feature type="domain" description="ISXO2-like transposase" evidence="1">
    <location>
        <begin position="183"/>
        <end position="324"/>
    </location>
</feature>
<comment type="caution">
    <text evidence="2">The sequence shown here is derived from an EMBL/GenBank/DDBJ whole genome shotgun (WGS) entry which is preliminary data.</text>
</comment>
<evidence type="ECO:0000313" key="3">
    <source>
        <dbReference type="Proteomes" id="UP001497623"/>
    </source>
</evidence>
<keyword evidence="3" id="KW-1185">Reference proteome</keyword>
<dbReference type="InterPro" id="IPR053164">
    <property type="entry name" value="IS1016-like_transposase"/>
</dbReference>
<dbReference type="AlphaFoldDB" id="A0AAV2R7W4"/>
<proteinExistence type="predicted"/>
<accession>A0AAV2R7W4</accession>
<evidence type="ECO:0000259" key="1">
    <source>
        <dbReference type="SMART" id="SM01126"/>
    </source>
</evidence>
<dbReference type="Proteomes" id="UP001497623">
    <property type="component" value="Unassembled WGS sequence"/>
</dbReference>
<dbReference type="PANTHER" id="PTHR47163">
    <property type="entry name" value="DDE_TNP_IS1595 DOMAIN-CONTAINING PROTEIN"/>
    <property type="match status" value="1"/>
</dbReference>
<sequence>MTGRRTYRCYNRVFQFLSECIPVMALSRPIFFGPSETDDCWFEESLFAFNLKLKNEVSGRGFVSKLMQNHNLIDNNWNCERCGQQCQLDNIRFVWRCQKKVSIRRQAARRCNSSKSAFKGEWFEQAHVKPADNLQFCQIYLDKLSFSVPFVKREIGWSGGTIVDWASFIREVLESYIAATTNKIGGVEFHVEIDESKFGRTKYHRGRFTTGQWVFGGYCRETEEFFAVPVDRRDSATLLQVIKDRIAPGTTIISDCWAAYNCLSQEGYIHLTVNHTYNFVDPITGAHTNTIERLWRSIKESFSRNGCRKHHYRGYLARFYFLKTYPTLKQRMHTFFIATALLYPPQVDGPPQPPQV</sequence>